<gene>
    <name evidence="2" type="ORF">FOB44_04855</name>
    <name evidence="1" type="ORF">OK18_17485</name>
</gene>
<dbReference type="RefSeq" id="WP_050021021.1">
    <property type="nucleotide sequence ID" value="NZ_CP009928.1"/>
</dbReference>
<dbReference type="Proteomes" id="UP000035213">
    <property type="component" value="Chromosome"/>
</dbReference>
<sequence length="89" mass="8920">MKNLKKLDREQLKTISGDGFLDPVLGAIGGILGGVGTIVGGTLNAVGGAVGGTVVQVIKNLENGLCEVQCGINNVVHITVVSCGSNSCK</sequence>
<keyword evidence="4" id="KW-1185">Reference proteome</keyword>
<evidence type="ECO:0000313" key="2">
    <source>
        <dbReference type="EMBL" id="QIY90027.1"/>
    </source>
</evidence>
<organism evidence="1 3">
    <name type="scientific">Chryseobacterium gallinarum</name>
    <dbReference type="NCBI Taxonomy" id="1324352"/>
    <lineage>
        <taxon>Bacteria</taxon>
        <taxon>Pseudomonadati</taxon>
        <taxon>Bacteroidota</taxon>
        <taxon>Flavobacteriia</taxon>
        <taxon>Flavobacteriales</taxon>
        <taxon>Weeksellaceae</taxon>
        <taxon>Chryseobacterium group</taxon>
        <taxon>Chryseobacterium</taxon>
    </lineage>
</organism>
<evidence type="ECO:0000313" key="1">
    <source>
        <dbReference type="EMBL" id="AKK74159.1"/>
    </source>
</evidence>
<proteinExistence type="predicted"/>
<dbReference type="AlphaFoldDB" id="A0A0G3M5P1"/>
<evidence type="ECO:0008006" key="5">
    <source>
        <dbReference type="Google" id="ProtNLM"/>
    </source>
</evidence>
<evidence type="ECO:0000313" key="4">
    <source>
        <dbReference type="Proteomes" id="UP000501570"/>
    </source>
</evidence>
<dbReference type="KEGG" id="cgn:OK18_17485"/>
<dbReference type="OrthoDB" id="1273401at2"/>
<dbReference type="InterPro" id="IPR058074">
    <property type="entry name" value="Bacteriocin-like"/>
</dbReference>
<dbReference type="NCBIfam" id="NF047798">
    <property type="entry name" value="leader_Chryseo"/>
    <property type="match status" value="1"/>
</dbReference>
<dbReference type="Proteomes" id="UP000501570">
    <property type="component" value="Chromosome"/>
</dbReference>
<reference evidence="2 4" key="2">
    <citation type="submission" date="2019-09" db="EMBL/GenBank/DDBJ databases">
        <title>FDA dAtabase for Regulatory Grade micrObial Sequences (FDA-ARGOS): Supporting development and validation of Infectious Disease Dx tests.</title>
        <authorList>
            <person name="Sciortino C."/>
            <person name="Tallon L."/>
            <person name="Sadzewicz L."/>
            <person name="Vavikolanu K."/>
            <person name="Mehta A."/>
            <person name="Aluvathingal J."/>
            <person name="Nadendla S."/>
            <person name="Nandy P."/>
            <person name="Geyer C."/>
            <person name="Yan Y."/>
            <person name="Sichtig H."/>
        </authorList>
    </citation>
    <scope>NUCLEOTIDE SEQUENCE [LARGE SCALE GENOMIC DNA]</scope>
    <source>
        <strain evidence="2 4">FDAARGOS_636</strain>
    </source>
</reference>
<evidence type="ECO:0000313" key="3">
    <source>
        <dbReference type="Proteomes" id="UP000035213"/>
    </source>
</evidence>
<reference evidence="1 3" key="1">
    <citation type="submission" date="2014-11" db="EMBL/GenBank/DDBJ databases">
        <authorList>
            <person name="Park G.-S."/>
            <person name="Hong S.-J."/>
            <person name="Jung B.K."/>
            <person name="Khan A.R."/>
            <person name="Kwak Y."/>
            <person name="Shin J.-H."/>
        </authorList>
    </citation>
    <scope>NUCLEOTIDE SEQUENCE [LARGE SCALE GENOMIC DNA]</scope>
    <source>
        <strain evidence="1 3">DSM 27622</strain>
    </source>
</reference>
<dbReference type="EMBL" id="CP050995">
    <property type="protein sequence ID" value="QIY90027.1"/>
    <property type="molecule type" value="Genomic_DNA"/>
</dbReference>
<protein>
    <recommendedName>
        <fullName evidence="5">Bacteriocin</fullName>
    </recommendedName>
</protein>
<name>A0A0G3M5P1_CHRGL</name>
<accession>A0A0G3M5P1</accession>
<dbReference type="PATRIC" id="fig|1324352.5.peg.3660"/>
<dbReference type="EMBL" id="CP009928">
    <property type="protein sequence ID" value="AKK74159.1"/>
    <property type="molecule type" value="Genomic_DNA"/>
</dbReference>